<accession>A0A8B6XBT2</accession>
<evidence type="ECO:0000256" key="1">
    <source>
        <dbReference type="ARBA" id="ARBA00022475"/>
    </source>
</evidence>
<dbReference type="PANTHER" id="PTHR48090">
    <property type="entry name" value="UNDECAPRENYL-PHOSPHATE 4-DEOXY-4-FORMAMIDO-L-ARABINOSE TRANSFERASE-RELATED"/>
    <property type="match status" value="1"/>
</dbReference>
<dbReference type="EC" id="2.4.-.-" evidence="12"/>
<dbReference type="RefSeq" id="WP_084545204.1">
    <property type="nucleotide sequence ID" value="NZ_AXWS01000015.1"/>
</dbReference>
<dbReference type="Proteomes" id="UP000675920">
    <property type="component" value="Unplaced"/>
</dbReference>
<dbReference type="SUPFAM" id="SSF53448">
    <property type="entry name" value="Nucleotide-diphospho-sugar transferases"/>
    <property type="match status" value="1"/>
</dbReference>
<evidence type="ECO:0000256" key="6">
    <source>
        <dbReference type="ARBA" id="ARBA00022989"/>
    </source>
</evidence>
<evidence type="ECO:0000256" key="8">
    <source>
        <dbReference type="SAM" id="MobiDB-lite"/>
    </source>
</evidence>
<dbReference type="GO" id="GO:0009103">
    <property type="term" value="P:lipopolysaccharide biosynthetic process"/>
    <property type="evidence" value="ECO:0007669"/>
    <property type="project" value="UniProtKB-KW"/>
</dbReference>
<dbReference type="Pfam" id="PF00535">
    <property type="entry name" value="Glycos_transf_2"/>
    <property type="match status" value="1"/>
</dbReference>
<dbReference type="GO" id="GO:0005886">
    <property type="term" value="C:plasma membrane"/>
    <property type="evidence" value="ECO:0007669"/>
    <property type="project" value="TreeGrafter"/>
</dbReference>
<dbReference type="Gene3D" id="3.90.550.10">
    <property type="entry name" value="Spore Coat Polysaccharide Biosynthesis Protein SpsA, Chain A"/>
    <property type="match status" value="1"/>
</dbReference>
<reference evidence="12" key="4">
    <citation type="journal article" date="2006" name="Glycobiology">
        <title>Structures and mechanisms of glycosyltransferases.</title>
        <authorList>
            <person name="Breton C."/>
            <person name="Snajdrova L."/>
            <person name="Jeanneau C."/>
            <person name="Koca J."/>
            <person name="Imberty A."/>
        </authorList>
    </citation>
    <scope>NUCLEOTIDE SEQUENCE</scope>
</reference>
<evidence type="ECO:0000256" key="7">
    <source>
        <dbReference type="ARBA" id="ARBA00023136"/>
    </source>
</evidence>
<proteinExistence type="predicted"/>
<feature type="region of interest" description="Disordered" evidence="8">
    <location>
        <begin position="364"/>
        <end position="392"/>
    </location>
</feature>
<evidence type="ECO:0000259" key="10">
    <source>
        <dbReference type="Pfam" id="PF00535"/>
    </source>
</evidence>
<reference evidence="12" key="2">
    <citation type="journal article" date="1999" name="Glycobiology">
        <title>Conserved domains of glycosyltransferases.</title>
        <authorList>
            <person name="Kapitonov D."/>
            <person name="Yu R.K."/>
        </authorList>
    </citation>
    <scope>NUCLEOTIDE SEQUENCE</scope>
</reference>
<dbReference type="InterPro" id="IPR001173">
    <property type="entry name" value="Glyco_trans_2-like"/>
</dbReference>
<dbReference type="PANTHER" id="PTHR48090:SF3">
    <property type="entry name" value="UNDECAPRENYL-PHOSPHATE 4-DEOXY-4-FORMAMIDO-L-ARABINOSE TRANSFERASE"/>
    <property type="match status" value="1"/>
</dbReference>
<keyword evidence="5" id="KW-0448">Lipopolysaccharide biosynthesis</keyword>
<dbReference type="InterPro" id="IPR050256">
    <property type="entry name" value="Glycosyltransferase_2"/>
</dbReference>
<name>A0A8B6XBT2_9BURK</name>
<keyword evidence="11" id="KW-1185">Reference proteome</keyword>
<keyword evidence="2" id="KW-0328">Glycosyltransferase</keyword>
<dbReference type="InterPro" id="IPR029044">
    <property type="entry name" value="Nucleotide-diphossugar_trans"/>
</dbReference>
<evidence type="ECO:0000256" key="2">
    <source>
        <dbReference type="ARBA" id="ARBA00022676"/>
    </source>
</evidence>
<keyword evidence="4 9" id="KW-0812">Transmembrane</keyword>
<feature type="transmembrane region" description="Helical" evidence="9">
    <location>
        <begin position="247"/>
        <end position="268"/>
    </location>
</feature>
<keyword evidence="1" id="KW-1003">Cell membrane</keyword>
<dbReference type="AlphaFoldDB" id="A0A8B6XBT2"/>
<feature type="domain" description="Glycosyltransferase 2-like" evidence="10">
    <location>
        <begin position="13"/>
        <end position="177"/>
    </location>
</feature>
<evidence type="ECO:0000256" key="9">
    <source>
        <dbReference type="SAM" id="Phobius"/>
    </source>
</evidence>
<keyword evidence="3" id="KW-0808">Transferase</keyword>
<keyword evidence="6 9" id="KW-1133">Transmembrane helix</keyword>
<dbReference type="OrthoDB" id="9811884at2"/>
<evidence type="ECO:0000256" key="4">
    <source>
        <dbReference type="ARBA" id="ARBA00022692"/>
    </source>
</evidence>
<evidence type="ECO:0000313" key="11">
    <source>
        <dbReference type="Proteomes" id="UP000675920"/>
    </source>
</evidence>
<keyword evidence="7 9" id="KW-0472">Membrane</keyword>
<dbReference type="CDD" id="cd04187">
    <property type="entry name" value="DPM1_like_bac"/>
    <property type="match status" value="1"/>
</dbReference>
<protein>
    <submittedName>
        <fullName evidence="12">Glycosyltransferase family 2 protein</fullName>
        <ecNumber evidence="12">2.4.-.-</ecNumber>
    </submittedName>
</protein>
<reference evidence="12" key="1">
    <citation type="journal article" date="1998" name="Biochem. J. 329 (Pt">
        <title>A classification of nucleotide-diphospho-sugar glycosyltransferases based on amino acid sequence similarities .</title>
        <authorList>
            <person name="Campbell J.A."/>
            <person name="Davies G.J."/>
            <person name="Bulone V. V"/>
            <person name="Henrissat B."/>
        </authorList>
    </citation>
    <scope>NUCLEOTIDE SEQUENCE</scope>
</reference>
<evidence type="ECO:0000256" key="5">
    <source>
        <dbReference type="ARBA" id="ARBA00022985"/>
    </source>
</evidence>
<evidence type="ECO:0000256" key="3">
    <source>
        <dbReference type="ARBA" id="ARBA00022679"/>
    </source>
</evidence>
<reference evidence="12" key="5">
    <citation type="submission" date="2025-08" db="UniProtKB">
        <authorList>
            <consortium name="RefSeq"/>
        </authorList>
    </citation>
    <scope>IDENTIFICATION</scope>
</reference>
<feature type="transmembrane region" description="Helical" evidence="9">
    <location>
        <begin position="280"/>
        <end position="301"/>
    </location>
</feature>
<reference evidence="12" key="3">
    <citation type="journal article" date="2003" name="J. Mol. Biol.">
        <title>An evolving hierarchical family classification for glycosyltransferases.</title>
        <authorList>
            <person name="Coutinho P.M."/>
            <person name="Deleury E."/>
            <person name="Davies G.J."/>
            <person name="Henrissat B."/>
        </authorList>
    </citation>
    <scope>NUCLEOTIDE SEQUENCE</scope>
</reference>
<sequence>MNQAVPASAPSLSIVIPLYHESGNVLPLVDRVHAALGSYAGPWELILVNDGSRDATQAEAEQARDKWGSHVRPLELARNLGQTAAMQAGIDAARGELIATLDGDLQNDPADIPGMVKALIERKLDLLCGRRANRKDGLILRKIPSRIANRLIGRMTGIRISDYGCSLKIYRAAMIKRVRLYGEMHRLIPVWAAMVTSPQRIGEMDVSHHARMVGQSKYGISRTFRVILDLLTVFFFMRFQARPGHFFGSLGLIFGAVGGTMMTWLAFLKLVMGESIGGRPMFFTAMLLLMFAAQFITTGLVSEMLTRVFQPMRPTPLTDASPVAGDAGGWHLLPGMKAPAEPAVTTPPAMPGLGQTGGFAIVSPAPQAGGVSGGGAPAGTAATPAGTPEPRP</sequence>
<organism evidence="11 12">
    <name type="scientific">Derxia gummosa DSM 723</name>
    <dbReference type="NCBI Taxonomy" id="1121388"/>
    <lineage>
        <taxon>Bacteria</taxon>
        <taxon>Pseudomonadati</taxon>
        <taxon>Pseudomonadota</taxon>
        <taxon>Betaproteobacteria</taxon>
        <taxon>Burkholderiales</taxon>
        <taxon>Alcaligenaceae</taxon>
        <taxon>Derxia</taxon>
    </lineage>
</organism>
<dbReference type="GO" id="GO:0016757">
    <property type="term" value="F:glycosyltransferase activity"/>
    <property type="evidence" value="ECO:0007669"/>
    <property type="project" value="UniProtKB-KW"/>
</dbReference>
<evidence type="ECO:0000313" key="12">
    <source>
        <dbReference type="RefSeq" id="WP_084545204.1"/>
    </source>
</evidence>